<evidence type="ECO:0000256" key="1">
    <source>
        <dbReference type="ARBA" id="ARBA00006149"/>
    </source>
</evidence>
<dbReference type="SUPFAM" id="SSF53335">
    <property type="entry name" value="S-adenosyl-L-methionine-dependent methyltransferases"/>
    <property type="match status" value="1"/>
</dbReference>
<gene>
    <name evidence="6" type="ORF">M9Y10_039548</name>
    <name evidence="5" type="ORF">M9Y10_040245</name>
</gene>
<dbReference type="CDD" id="cd02440">
    <property type="entry name" value="AdoMet_MTases"/>
    <property type="match status" value="1"/>
</dbReference>
<keyword evidence="7" id="KW-1185">Reference proteome</keyword>
<evidence type="ECO:0000256" key="3">
    <source>
        <dbReference type="ARBA" id="ARBA00022679"/>
    </source>
</evidence>
<dbReference type="PANTHER" id="PTHR45875">
    <property type="entry name" value="METHYLTRANSFERASE N6AMT1"/>
    <property type="match status" value="1"/>
</dbReference>
<dbReference type="InterPro" id="IPR029063">
    <property type="entry name" value="SAM-dependent_MTases_sf"/>
</dbReference>
<organism evidence="6 7">
    <name type="scientific">Tritrichomonas musculus</name>
    <dbReference type="NCBI Taxonomy" id="1915356"/>
    <lineage>
        <taxon>Eukaryota</taxon>
        <taxon>Metamonada</taxon>
        <taxon>Parabasalia</taxon>
        <taxon>Tritrichomonadida</taxon>
        <taxon>Tritrichomonadidae</taxon>
        <taxon>Tritrichomonas</taxon>
    </lineage>
</organism>
<evidence type="ECO:0000256" key="2">
    <source>
        <dbReference type="ARBA" id="ARBA00022603"/>
    </source>
</evidence>
<proteinExistence type="inferred from homology"/>
<evidence type="ECO:0000256" key="4">
    <source>
        <dbReference type="ARBA" id="ARBA00022691"/>
    </source>
</evidence>
<protein>
    <submittedName>
        <fullName evidence="6">S-adenosylmethionine-dependent methyltransferase</fullName>
    </submittedName>
</protein>
<comment type="similarity">
    <text evidence="1">Belongs to the eukaryotic/archaeal PrmC-related family.</text>
</comment>
<dbReference type="Gene3D" id="3.40.50.150">
    <property type="entry name" value="Vaccinia Virus protein VP39"/>
    <property type="match status" value="1"/>
</dbReference>
<dbReference type="Pfam" id="PF01135">
    <property type="entry name" value="PCMT"/>
    <property type="match status" value="1"/>
</dbReference>
<dbReference type="Proteomes" id="UP001470230">
    <property type="component" value="Unassembled WGS sequence"/>
</dbReference>
<name>A0ABR2KBL2_9EUKA</name>
<dbReference type="InterPro" id="IPR052190">
    <property type="entry name" value="Euk-Arch_PrmC-MTase"/>
</dbReference>
<dbReference type="EMBL" id="JAPFFF010000006">
    <property type="protein sequence ID" value="KAK8888469.1"/>
    <property type="molecule type" value="Genomic_DNA"/>
</dbReference>
<dbReference type="PANTHER" id="PTHR45875:SF1">
    <property type="entry name" value="METHYLTRANSFERASE N6AMT1"/>
    <property type="match status" value="1"/>
</dbReference>
<reference evidence="6 7" key="1">
    <citation type="submission" date="2024-04" db="EMBL/GenBank/DDBJ databases">
        <title>Tritrichomonas musculus Genome.</title>
        <authorList>
            <person name="Alves-Ferreira E."/>
            <person name="Grigg M."/>
            <person name="Lorenzi H."/>
            <person name="Galac M."/>
        </authorList>
    </citation>
    <scope>NUCLEOTIDE SEQUENCE [LARGE SCALE GENOMIC DNA]</scope>
    <source>
        <strain evidence="6 7">EAF2021</strain>
    </source>
</reference>
<evidence type="ECO:0000313" key="7">
    <source>
        <dbReference type="Proteomes" id="UP001470230"/>
    </source>
</evidence>
<dbReference type="PROSITE" id="PS00092">
    <property type="entry name" value="N6_MTASE"/>
    <property type="match status" value="1"/>
</dbReference>
<dbReference type="GO" id="GO:0032259">
    <property type="term" value="P:methylation"/>
    <property type="evidence" value="ECO:0007669"/>
    <property type="project" value="UniProtKB-KW"/>
</dbReference>
<keyword evidence="3" id="KW-0808">Transferase</keyword>
<dbReference type="GO" id="GO:0008168">
    <property type="term" value="F:methyltransferase activity"/>
    <property type="evidence" value="ECO:0007669"/>
    <property type="project" value="UniProtKB-KW"/>
</dbReference>
<evidence type="ECO:0000313" key="6">
    <source>
        <dbReference type="EMBL" id="KAK8888469.1"/>
    </source>
</evidence>
<evidence type="ECO:0000313" key="5">
    <source>
        <dbReference type="EMBL" id="KAK8833808.1"/>
    </source>
</evidence>
<dbReference type="InterPro" id="IPR002052">
    <property type="entry name" value="DNA_methylase_N6_adenine_CS"/>
</dbReference>
<accession>A0ABR2KBL2</accession>
<dbReference type="EMBL" id="JAPFFF010000642">
    <property type="protein sequence ID" value="KAK8833808.1"/>
    <property type="molecule type" value="Genomic_DNA"/>
</dbReference>
<keyword evidence="4" id="KW-0949">S-adenosyl-L-methionine</keyword>
<sequence>MQIDPVVDWGNTKQWENVYAPSSDTFFLCDGIKQLSDRIPNNSLILEVGSGSGYVTAYASRFLKSIGKNSIHFTTDININCCFKTLELCSENNVSVNPVCDNFALSLRGPFDVIIFNPPYVETSPEELQKAKDNHDISASWAGGVDGAEVIYDFLNFWIQNPSKIASNFLIILLITQINRPLKLKRFCRRNHLEYQTVLDKNCQGESLKIVAISPEKT</sequence>
<keyword evidence="2 6" id="KW-0489">Methyltransferase</keyword>
<comment type="caution">
    <text evidence="6">The sequence shown here is derived from an EMBL/GenBank/DDBJ whole genome shotgun (WGS) entry which is preliminary data.</text>
</comment>